<feature type="transmembrane region" description="Helical" evidence="15">
    <location>
        <begin position="191"/>
        <end position="209"/>
    </location>
</feature>
<dbReference type="InterPro" id="IPR018303">
    <property type="entry name" value="ATPase_P-typ_P_site"/>
</dbReference>
<dbReference type="InterPro" id="IPR023298">
    <property type="entry name" value="ATPase_P-typ_TM_dom_sf"/>
</dbReference>
<dbReference type="AlphaFoldDB" id="K7ZG78"/>
<keyword evidence="9 15" id="KW-0067">ATP-binding</keyword>
<evidence type="ECO:0000256" key="5">
    <source>
        <dbReference type="ARBA" id="ARBA00022553"/>
    </source>
</evidence>
<dbReference type="HOGENOM" id="CLU_001771_0_3_7"/>
<dbReference type="PROSITE" id="PS50846">
    <property type="entry name" value="HMA_2"/>
    <property type="match status" value="1"/>
</dbReference>
<evidence type="ECO:0000256" key="13">
    <source>
        <dbReference type="ARBA" id="ARBA00023065"/>
    </source>
</evidence>
<evidence type="ECO:0000256" key="7">
    <source>
        <dbReference type="ARBA" id="ARBA00022723"/>
    </source>
</evidence>
<keyword evidence="3" id="KW-0813">Transport</keyword>
<evidence type="ECO:0000313" key="18">
    <source>
        <dbReference type="Proteomes" id="UP000010074"/>
    </source>
</evidence>
<keyword evidence="7 15" id="KW-0479">Metal-binding</keyword>
<dbReference type="PANTHER" id="PTHR43520">
    <property type="entry name" value="ATP7, ISOFORM B"/>
    <property type="match status" value="1"/>
</dbReference>
<evidence type="ECO:0000256" key="4">
    <source>
        <dbReference type="ARBA" id="ARBA00022475"/>
    </source>
</evidence>
<organism evidence="17 18">
    <name type="scientific">Bdellovibrio bacteriovorus str. Tiberius</name>
    <dbReference type="NCBI Taxonomy" id="1069642"/>
    <lineage>
        <taxon>Bacteria</taxon>
        <taxon>Pseudomonadati</taxon>
        <taxon>Bdellovibrionota</taxon>
        <taxon>Bdellovibrionia</taxon>
        <taxon>Bdellovibrionales</taxon>
        <taxon>Pseudobdellovibrionaceae</taxon>
        <taxon>Bdellovibrio</taxon>
    </lineage>
</organism>
<dbReference type="Gene3D" id="3.30.70.100">
    <property type="match status" value="1"/>
</dbReference>
<evidence type="ECO:0000256" key="11">
    <source>
        <dbReference type="ARBA" id="ARBA00022967"/>
    </source>
</evidence>
<feature type="domain" description="HMA" evidence="16">
    <location>
        <begin position="38"/>
        <end position="103"/>
    </location>
</feature>
<gene>
    <name evidence="17" type="ORF">Bdt_2524</name>
</gene>
<evidence type="ECO:0000256" key="12">
    <source>
        <dbReference type="ARBA" id="ARBA00022989"/>
    </source>
</evidence>
<accession>K7ZG78</accession>
<keyword evidence="12 15" id="KW-1133">Transmembrane helix</keyword>
<dbReference type="Gene3D" id="3.40.1110.10">
    <property type="entry name" value="Calcium-transporting ATPase, cytoplasmic domain N"/>
    <property type="match status" value="1"/>
</dbReference>
<dbReference type="NCBIfam" id="TIGR01494">
    <property type="entry name" value="ATPase_P-type"/>
    <property type="match status" value="1"/>
</dbReference>
<name>K7ZG78_BDEBC</name>
<keyword evidence="13" id="KW-0406">Ion transport</keyword>
<dbReference type="GO" id="GO:0005886">
    <property type="term" value="C:plasma membrane"/>
    <property type="evidence" value="ECO:0007669"/>
    <property type="project" value="UniProtKB-SubCell"/>
</dbReference>
<dbReference type="InterPro" id="IPR001757">
    <property type="entry name" value="P_typ_ATPase"/>
</dbReference>
<dbReference type="InterPro" id="IPR006121">
    <property type="entry name" value="HMA_dom"/>
</dbReference>
<dbReference type="PANTHER" id="PTHR43520:SF5">
    <property type="entry name" value="CATION-TRANSPORTING P-TYPE ATPASE-RELATED"/>
    <property type="match status" value="1"/>
</dbReference>
<feature type="transmembrane region" description="Helical" evidence="15">
    <location>
        <begin position="710"/>
        <end position="728"/>
    </location>
</feature>
<feature type="transmembrane region" description="Helical" evidence="15">
    <location>
        <begin position="151"/>
        <end position="170"/>
    </location>
</feature>
<evidence type="ECO:0000256" key="9">
    <source>
        <dbReference type="ARBA" id="ARBA00022840"/>
    </source>
</evidence>
<sequence length="729" mass="80525">MLDLHVRQMPVLGEKQNPFAYLDQPEFRKLYSHPQQDFNYLFFAEGLHCSSCVHLLEKLPEFYDRIETARVNFGQSTVTVKLADDGSLAQVAHVIAELGYKPSPLAAQDNLAERYQSENRSFLKRIAVAGFCAGNTMLFVIPVYAGLAGSWATVFNWLSFALFLPILLYSAQPFYKGAWNSLKYKVINVDLPITIAMLSGFALSTANLIRGNGDIYFDSTASFMFFILSARYLLKRVQQNYLSPSRMKSFFQMEKYERVDGGKAAVIPWSSVKSGDVLKLKQGQSLPSDATLMSSHATLDMSLFNGESLPKVFSSGMTLFAGTKVLDDGVLIRMNVTFAESKLGQLLQQLDQGALQKSRFIALTDRLAQYLIITVFSIAVLFFLAYASVDMSEAFNRSLALIVLACPCALAFGSPLTFGLALKKSQRLGILLKDATSLERMLEVKNIFFDKTGTLTEGHLSLSHSEPAIISPRLQARILALEARSYHPLAFALRKAWPHPESLPVVEQAQEILGKGVKGLIDGKLYEIRHLSESTHEDETAIEVICEGQSLCRLYFLDELRADSAQAVQELKKHGMNCFLLSGDKKSRVYQAAAQCGIAKENAHGELFPEDKKEILIRHKNTCMIGDGANDSLSLQAADVGIAVKGSVDLSLNSADVYFTRGGLSPFFDLMQISLQTQNVLKRNLGISLVYNTVGGLLALAGFIDPLMAAILMPISSIIIILSSLWGFR</sequence>
<feature type="transmembrane region" description="Helical" evidence="15">
    <location>
        <begin position="685"/>
        <end position="704"/>
    </location>
</feature>
<dbReference type="Gene3D" id="3.40.50.1000">
    <property type="entry name" value="HAD superfamily/HAD-like"/>
    <property type="match status" value="1"/>
</dbReference>
<feature type="transmembrane region" description="Helical" evidence="15">
    <location>
        <begin position="215"/>
        <end position="234"/>
    </location>
</feature>
<evidence type="ECO:0000256" key="10">
    <source>
        <dbReference type="ARBA" id="ARBA00022842"/>
    </source>
</evidence>
<dbReference type="InterPro" id="IPR027256">
    <property type="entry name" value="P-typ_ATPase_IB"/>
</dbReference>
<keyword evidence="14 15" id="KW-0472">Membrane</keyword>
<evidence type="ECO:0000256" key="3">
    <source>
        <dbReference type="ARBA" id="ARBA00022448"/>
    </source>
</evidence>
<dbReference type="InterPro" id="IPR023214">
    <property type="entry name" value="HAD_sf"/>
</dbReference>
<dbReference type="GO" id="GO:0005507">
    <property type="term" value="F:copper ion binding"/>
    <property type="evidence" value="ECO:0007669"/>
    <property type="project" value="TreeGrafter"/>
</dbReference>
<dbReference type="EMBL" id="CP002930">
    <property type="protein sequence ID" value="AFY02207.1"/>
    <property type="molecule type" value="Genomic_DNA"/>
</dbReference>
<dbReference type="GO" id="GO:0016887">
    <property type="term" value="F:ATP hydrolysis activity"/>
    <property type="evidence" value="ECO:0007669"/>
    <property type="project" value="InterPro"/>
</dbReference>
<dbReference type="Proteomes" id="UP000010074">
    <property type="component" value="Chromosome"/>
</dbReference>
<dbReference type="GO" id="GO:0055070">
    <property type="term" value="P:copper ion homeostasis"/>
    <property type="evidence" value="ECO:0007669"/>
    <property type="project" value="TreeGrafter"/>
</dbReference>
<dbReference type="Pfam" id="PF00122">
    <property type="entry name" value="E1-E2_ATPase"/>
    <property type="match status" value="1"/>
</dbReference>
<dbReference type="Gene3D" id="2.70.150.10">
    <property type="entry name" value="Calcium-transporting ATPase, cytoplasmic transduction domain A"/>
    <property type="match status" value="1"/>
</dbReference>
<dbReference type="GO" id="GO:0043682">
    <property type="term" value="F:P-type divalent copper transporter activity"/>
    <property type="evidence" value="ECO:0007669"/>
    <property type="project" value="TreeGrafter"/>
</dbReference>
<keyword evidence="11" id="KW-1278">Translocase</keyword>
<reference evidence="17 18" key="1">
    <citation type="journal article" date="2012" name="BMC Genomics">
        <title>Genome analysis of a simultaneously predatory and prey-independent, novel Bdellovibrio bacteriovorus from the River Tiber, supports in silico predictions of both ancient and recent lateral gene transfer from diverse bacteria.</title>
        <authorList>
            <person name="Hobley L."/>
            <person name="Lerner T.R."/>
            <person name="Williams L.E."/>
            <person name="Lambert C."/>
            <person name="Till R."/>
            <person name="Milner D.S."/>
            <person name="Basford S.M."/>
            <person name="Capeness M.J."/>
            <person name="Fenton A.K."/>
            <person name="Atterbury R.J."/>
            <person name="Harris M.A."/>
            <person name="Sockett R.E."/>
        </authorList>
    </citation>
    <scope>NUCLEOTIDE SEQUENCE [LARGE SCALE GENOMIC DNA]</scope>
    <source>
        <strain evidence="17 18">Tiberius</strain>
    </source>
</reference>
<dbReference type="PRINTS" id="PR00119">
    <property type="entry name" value="CATATPASE"/>
</dbReference>
<dbReference type="KEGG" id="bbat:Bdt_2524"/>
<dbReference type="GO" id="GO:0005524">
    <property type="term" value="F:ATP binding"/>
    <property type="evidence" value="ECO:0007669"/>
    <property type="project" value="UniProtKB-UniRule"/>
</dbReference>
<evidence type="ECO:0000256" key="8">
    <source>
        <dbReference type="ARBA" id="ARBA00022741"/>
    </source>
</evidence>
<feature type="transmembrane region" description="Helical" evidence="15">
    <location>
        <begin position="399"/>
        <end position="422"/>
    </location>
</feature>
<dbReference type="NCBIfam" id="TIGR01525">
    <property type="entry name" value="ATPase-IB_hvy"/>
    <property type="match status" value="1"/>
</dbReference>
<evidence type="ECO:0000256" key="1">
    <source>
        <dbReference type="ARBA" id="ARBA00004651"/>
    </source>
</evidence>
<proteinExistence type="inferred from homology"/>
<feature type="transmembrane region" description="Helical" evidence="15">
    <location>
        <begin position="126"/>
        <end position="145"/>
    </location>
</feature>
<dbReference type="SUPFAM" id="SSF56784">
    <property type="entry name" value="HAD-like"/>
    <property type="match status" value="1"/>
</dbReference>
<evidence type="ECO:0000256" key="14">
    <source>
        <dbReference type="ARBA" id="ARBA00023136"/>
    </source>
</evidence>
<protein>
    <submittedName>
        <fullName evidence="17">Cation transporter E1-E2 family ATPase</fullName>
    </submittedName>
</protein>
<evidence type="ECO:0000259" key="16">
    <source>
        <dbReference type="PROSITE" id="PS50846"/>
    </source>
</evidence>
<dbReference type="PATRIC" id="fig|1069642.3.peg.2499"/>
<evidence type="ECO:0000256" key="6">
    <source>
        <dbReference type="ARBA" id="ARBA00022692"/>
    </source>
</evidence>
<dbReference type="InterPro" id="IPR036163">
    <property type="entry name" value="HMA_dom_sf"/>
</dbReference>
<dbReference type="InterPro" id="IPR059000">
    <property type="entry name" value="ATPase_P-type_domA"/>
</dbReference>
<keyword evidence="8 15" id="KW-0547">Nucleotide-binding</keyword>
<evidence type="ECO:0000256" key="15">
    <source>
        <dbReference type="RuleBase" id="RU362081"/>
    </source>
</evidence>
<comment type="subcellular location">
    <subcellularLocation>
        <location evidence="1">Cell membrane</location>
        <topology evidence="1">Multi-pass membrane protein</topology>
    </subcellularLocation>
</comment>
<dbReference type="InterPro" id="IPR036412">
    <property type="entry name" value="HAD-like_sf"/>
</dbReference>
<dbReference type="SUPFAM" id="SSF81653">
    <property type="entry name" value="Calcium ATPase, transduction domain A"/>
    <property type="match status" value="1"/>
</dbReference>
<dbReference type="CDD" id="cd00371">
    <property type="entry name" value="HMA"/>
    <property type="match status" value="1"/>
</dbReference>
<dbReference type="SUPFAM" id="SSF81665">
    <property type="entry name" value="Calcium ATPase, transmembrane domain M"/>
    <property type="match status" value="1"/>
</dbReference>
<keyword evidence="4 15" id="KW-1003">Cell membrane</keyword>
<dbReference type="PROSITE" id="PS00154">
    <property type="entry name" value="ATPASE_E1_E2"/>
    <property type="match status" value="1"/>
</dbReference>
<dbReference type="SUPFAM" id="SSF55008">
    <property type="entry name" value="HMA, heavy metal-associated domain"/>
    <property type="match status" value="1"/>
</dbReference>
<keyword evidence="6 15" id="KW-0812">Transmembrane</keyword>
<keyword evidence="5" id="KW-0597">Phosphoprotein</keyword>
<feature type="transmembrane region" description="Helical" evidence="15">
    <location>
        <begin position="367"/>
        <end position="387"/>
    </location>
</feature>
<dbReference type="InterPro" id="IPR008250">
    <property type="entry name" value="ATPase_P-typ_transduc_dom_A_sf"/>
</dbReference>
<dbReference type="InterPro" id="IPR023299">
    <property type="entry name" value="ATPase_P-typ_cyto_dom_N"/>
</dbReference>
<comment type="similarity">
    <text evidence="2 15">Belongs to the cation transport ATPase (P-type) (TC 3.A.3) family. Type IB subfamily.</text>
</comment>
<evidence type="ECO:0000256" key="2">
    <source>
        <dbReference type="ARBA" id="ARBA00006024"/>
    </source>
</evidence>
<keyword evidence="10" id="KW-0460">Magnesium</keyword>
<dbReference type="Pfam" id="PF00702">
    <property type="entry name" value="Hydrolase"/>
    <property type="match status" value="1"/>
</dbReference>
<evidence type="ECO:0000313" key="17">
    <source>
        <dbReference type="EMBL" id="AFY02207.1"/>
    </source>
</evidence>
<dbReference type="STRING" id="1069642.Bdt_2524"/>